<dbReference type="Proteomes" id="UP001205531">
    <property type="component" value="Unassembled WGS sequence"/>
</dbReference>
<dbReference type="InterPro" id="IPR007979">
    <property type="entry name" value="NlaIII/ICEA1"/>
</dbReference>
<protein>
    <recommendedName>
        <fullName evidence="3">Restriction endonuclease</fullName>
    </recommendedName>
</protein>
<evidence type="ECO:0000313" key="1">
    <source>
        <dbReference type="EMBL" id="MCP9565775.1"/>
    </source>
</evidence>
<accession>A0AAW5IQJ1</accession>
<evidence type="ECO:0000313" key="2">
    <source>
        <dbReference type="Proteomes" id="UP001205531"/>
    </source>
</evidence>
<proteinExistence type="predicted"/>
<comment type="caution">
    <text evidence="1">The sequence shown here is derived from an EMBL/GenBank/DDBJ whole genome shotgun (WGS) entry which is preliminary data.</text>
</comment>
<dbReference type="RefSeq" id="WP_254953935.1">
    <property type="nucleotide sequence ID" value="NZ_JANDWY010000049.1"/>
</dbReference>
<organism evidence="1 2">
    <name type="scientific">Segatella copri</name>
    <dbReference type="NCBI Taxonomy" id="165179"/>
    <lineage>
        <taxon>Bacteria</taxon>
        <taxon>Pseudomonadati</taxon>
        <taxon>Bacteroidota</taxon>
        <taxon>Bacteroidia</taxon>
        <taxon>Bacteroidales</taxon>
        <taxon>Prevotellaceae</taxon>
        <taxon>Segatella</taxon>
    </lineage>
</organism>
<dbReference type="EMBL" id="JANDWZ010000052">
    <property type="protein sequence ID" value="MCP9565775.1"/>
    <property type="molecule type" value="Genomic_DNA"/>
</dbReference>
<dbReference type="AlphaFoldDB" id="A0AAW5IQJ1"/>
<gene>
    <name evidence="1" type="ORF">NNC64_14710</name>
</gene>
<name>A0AAW5IQJ1_9BACT</name>
<evidence type="ECO:0008006" key="3">
    <source>
        <dbReference type="Google" id="ProtNLM"/>
    </source>
</evidence>
<sequence>MSNIDKFLKACKDNVGEWTCASHIMPSDQAAAVSRTARNRGYYFEKTGPQRWAKKLYCPICQRKSTHYKLLKIEPIFTEHTRCKINAQTRERILKIFKNKDAFTGASISSKPEIDHKIPWTRLEHDIDASNLSDEEIKQHFQLLTRDHNLLKDRRCAYCKEHNIRPPFLEIPFWYKGDSQYTGSCEGCGWYDGKKWREELSKKLK</sequence>
<dbReference type="Pfam" id="PF05315">
    <property type="entry name" value="ICEA"/>
    <property type="match status" value="1"/>
</dbReference>
<reference evidence="1" key="1">
    <citation type="submission" date="2022-07" db="EMBL/GenBank/DDBJ databases">
        <title>Prevotella copri.</title>
        <authorList>
            <person name="Yang C."/>
        </authorList>
    </citation>
    <scope>NUCLEOTIDE SEQUENCE</scope>
    <source>
        <strain evidence="1">HF2107</strain>
    </source>
</reference>